<dbReference type="PANTHER" id="PTHR36766">
    <property type="entry name" value="PLANT BROAD-SPECTRUM MILDEW RESISTANCE PROTEIN RPW8"/>
    <property type="match status" value="1"/>
</dbReference>
<dbReference type="Proteomes" id="UP000032180">
    <property type="component" value="Chromosome 5"/>
</dbReference>
<dbReference type="GO" id="GO:0005524">
    <property type="term" value="F:ATP binding"/>
    <property type="evidence" value="ECO:0007669"/>
    <property type="project" value="UniProtKB-KW"/>
</dbReference>
<dbReference type="Gene3D" id="1.10.10.10">
    <property type="entry name" value="Winged helix-like DNA-binding domain superfamily/Winged helix DNA-binding domain"/>
    <property type="match status" value="1"/>
</dbReference>
<reference evidence="13" key="2">
    <citation type="submission" date="2013-12" db="EMBL/GenBank/DDBJ databases">
        <authorList>
            <person name="Yu Y."/>
            <person name="Lee S."/>
            <person name="de Baynast K."/>
            <person name="Wissotski M."/>
            <person name="Liu L."/>
            <person name="Talag J."/>
            <person name="Goicoechea J."/>
            <person name="Angelova A."/>
            <person name="Jetty R."/>
            <person name="Kudrna D."/>
            <person name="Golser W."/>
            <person name="Rivera L."/>
            <person name="Zhang J."/>
            <person name="Wing R."/>
        </authorList>
    </citation>
    <scope>NUCLEOTIDE SEQUENCE</scope>
</reference>
<keyword evidence="5" id="KW-0611">Plant defense</keyword>
<dbReference type="SUPFAM" id="SSF52540">
    <property type="entry name" value="P-loop containing nucleoside triphosphate hydrolases"/>
    <property type="match status" value="1"/>
</dbReference>
<keyword evidence="2" id="KW-0433">Leucine-rich repeat</keyword>
<feature type="domain" description="Disease resistance protein winged helix" evidence="10">
    <location>
        <begin position="458"/>
        <end position="530"/>
    </location>
</feature>
<evidence type="ECO:0000256" key="3">
    <source>
        <dbReference type="ARBA" id="ARBA00022737"/>
    </source>
</evidence>
<dbReference type="SUPFAM" id="SSF52058">
    <property type="entry name" value="L domain-like"/>
    <property type="match status" value="1"/>
</dbReference>
<dbReference type="SUPFAM" id="SSF52047">
    <property type="entry name" value="RNI-like"/>
    <property type="match status" value="1"/>
</dbReference>
<dbReference type="InterPro" id="IPR002182">
    <property type="entry name" value="NB-ARC"/>
</dbReference>
<organism evidence="12 13">
    <name type="scientific">Leersia perrieri</name>
    <dbReference type="NCBI Taxonomy" id="77586"/>
    <lineage>
        <taxon>Eukaryota</taxon>
        <taxon>Viridiplantae</taxon>
        <taxon>Streptophyta</taxon>
        <taxon>Embryophyta</taxon>
        <taxon>Tracheophyta</taxon>
        <taxon>Spermatophyta</taxon>
        <taxon>Magnoliopsida</taxon>
        <taxon>Liliopsida</taxon>
        <taxon>Poales</taxon>
        <taxon>Poaceae</taxon>
        <taxon>BOP clade</taxon>
        <taxon>Oryzoideae</taxon>
        <taxon>Oryzeae</taxon>
        <taxon>Oryzinae</taxon>
        <taxon>Leersia</taxon>
    </lineage>
</organism>
<dbReference type="Gene3D" id="3.80.10.10">
    <property type="entry name" value="Ribonuclease Inhibitor"/>
    <property type="match status" value="2"/>
</dbReference>
<dbReference type="PRINTS" id="PR00364">
    <property type="entry name" value="DISEASERSIST"/>
</dbReference>
<reference evidence="12 13" key="1">
    <citation type="submission" date="2012-08" db="EMBL/GenBank/DDBJ databases">
        <title>Oryza genome evolution.</title>
        <authorList>
            <person name="Wing R.A."/>
        </authorList>
    </citation>
    <scope>NUCLEOTIDE SEQUENCE</scope>
</reference>
<dbReference type="EnsemblPlants" id="LPERR05G13080.1">
    <property type="protein sequence ID" value="LPERR05G13080.1"/>
    <property type="gene ID" value="LPERR05G13080"/>
</dbReference>
<dbReference type="PANTHER" id="PTHR36766:SF40">
    <property type="entry name" value="DISEASE RESISTANCE PROTEIN RGA3"/>
    <property type="match status" value="1"/>
</dbReference>
<feature type="domain" description="Disease resistance N-terminal" evidence="9">
    <location>
        <begin position="14"/>
        <end position="107"/>
    </location>
</feature>
<comment type="similarity">
    <text evidence="1">Belongs to the disease resistance NB-LRR family.</text>
</comment>
<name>A0A0D9WGI4_9ORYZ</name>
<dbReference type="GO" id="GO:0051707">
    <property type="term" value="P:response to other organism"/>
    <property type="evidence" value="ECO:0007669"/>
    <property type="project" value="UniProtKB-ARBA"/>
</dbReference>
<dbReference type="STRING" id="77586.A0A0D9WGI4"/>
<dbReference type="eggNOG" id="KOG4658">
    <property type="taxonomic scope" value="Eukaryota"/>
</dbReference>
<dbReference type="InterPro" id="IPR036388">
    <property type="entry name" value="WH-like_DNA-bd_sf"/>
</dbReference>
<evidence type="ECO:0000259" key="11">
    <source>
        <dbReference type="Pfam" id="PF25019"/>
    </source>
</evidence>
<evidence type="ECO:0000256" key="4">
    <source>
        <dbReference type="ARBA" id="ARBA00022741"/>
    </source>
</evidence>
<dbReference type="InterPro" id="IPR041118">
    <property type="entry name" value="Rx_N"/>
</dbReference>
<evidence type="ECO:0008006" key="14">
    <source>
        <dbReference type="Google" id="ProtNLM"/>
    </source>
</evidence>
<dbReference type="InterPro" id="IPR027417">
    <property type="entry name" value="P-loop_NTPase"/>
</dbReference>
<dbReference type="InterPro" id="IPR042197">
    <property type="entry name" value="Apaf_helical"/>
</dbReference>
<dbReference type="Gramene" id="LPERR05G13080.1">
    <property type="protein sequence ID" value="LPERR05G13080.1"/>
    <property type="gene ID" value="LPERR05G13080"/>
</dbReference>
<evidence type="ECO:0000313" key="12">
    <source>
        <dbReference type="EnsemblPlants" id="LPERR05G13080.1"/>
    </source>
</evidence>
<dbReference type="InterPro" id="IPR056789">
    <property type="entry name" value="LRR_R13L1-DRL21"/>
</dbReference>
<keyword evidence="13" id="KW-1185">Reference proteome</keyword>
<dbReference type="InterPro" id="IPR058922">
    <property type="entry name" value="WHD_DRP"/>
</dbReference>
<evidence type="ECO:0000259" key="9">
    <source>
        <dbReference type="Pfam" id="PF18052"/>
    </source>
</evidence>
<feature type="domain" description="NB-ARC" evidence="8">
    <location>
        <begin position="216"/>
        <end position="380"/>
    </location>
</feature>
<dbReference type="Gene3D" id="1.20.5.4130">
    <property type="match status" value="1"/>
</dbReference>
<evidence type="ECO:0000313" key="13">
    <source>
        <dbReference type="Proteomes" id="UP000032180"/>
    </source>
</evidence>
<dbReference type="Pfam" id="PF18052">
    <property type="entry name" value="Rx_N"/>
    <property type="match status" value="1"/>
</dbReference>
<dbReference type="HOGENOM" id="CLU_000837_8_0_1"/>
<evidence type="ECO:0000259" key="10">
    <source>
        <dbReference type="Pfam" id="PF23559"/>
    </source>
</evidence>
<evidence type="ECO:0000256" key="5">
    <source>
        <dbReference type="ARBA" id="ARBA00022821"/>
    </source>
</evidence>
<sequence>MGEAAVVGWLVCPVIRIVVDKAKACASDKIRWLNGGVPDALTQLQNALTQLRAVAGAVERSLGGGCGRGDPDLVSWLRHLKEVVYEADDVIDDFNYRRHSSQDGKVSLGSSSISKFGKQLVGKDESLNKLKAVVQKLDGIFASSGLLMQAAGLPKPGFGGESSSPQPRADGPVTGSMLGLEDEEVFGRDAELADMVSWLIAGTDDGAAADQRADTVPVAAIMGHGGMGKTTLARLLCHDQEVKGTFDLIMWVCPAGNYNKLDLTKQILHSADVQLPDSMTSFDWMQKKLAKSVSSRRFLLILDNIWDKNEKDVMDEHSYSKMWSDVLVPLRCGRAGSKILVTTRRKIVADSLNANKQVWLNELKFADIWLLFKKCAFGNDDVGRYSELKEIGEKIAMKLKGLPLAAEVVGGMLKGTRSSSEWKRISEMGIYDSVSSTLELCYRNLQEHLQPCFAICSIFPKNWRFKRDKLIKIWMALGFIQPRSGDGKNQLEEDVGKEYFNQLLARSFFHERKEGRRTYYYIHDLMHDLAENVSRVDCARVESADKKDICVPDTVRHLSVTSNAVMQLKGRIELKRLRTFIIFKHSSSSLVQLPDDILKELKGLRVLGLDGCDIVELSDKVGLLIHLRYLALCRTITKLPKSVTKLFLLQTLSIPKRCQLEEFPKDMWNLKYLRHLDTNRTSTSKVVGIGKLIHLQGSIEFHVKKEKGHTLEDLNDMNGLRRKLHIKNLDVVASKEEASKAGLSKKQSIKVLELEWNSTGKSVPSIDVQVLEGLEPHSLVEEVHIRRYHGTTSPSWLDMSCRKDKTFLKYLHLTNCRKWEFLPPLGELPFLKLLHLKEMCSLKHIGSEFYGTNSTAFPCLEDLEFDDMPKWVEWISEEGKHVKVFPELRKLKLLNCPNLIQVPSFPLSVRKATVENTGFVSHLKLSPFTSSTKGSKFKLETFSAAVFTDGLFHQQRVQEIVDLTLRHGQDVKFEELHALSSLKRLQIAHLDITDEQLGTCLQCLQSVTLLDIVHCSKVTTFPQIESPSCLKFHELNIRQCPQLFSLHSLPSFATLETVLIENCSRVTAESFPANFNSLTSLRKLSIMHCTGLESLPSGFPSSLQVVHLIGCKPTLLSQLQNKDGPEWDKVAFIPMKLIH</sequence>
<dbReference type="InterPro" id="IPR032675">
    <property type="entry name" value="LRR_dom_sf"/>
</dbReference>
<dbReference type="GO" id="GO:0006952">
    <property type="term" value="P:defense response"/>
    <property type="evidence" value="ECO:0007669"/>
    <property type="project" value="UniProtKB-KW"/>
</dbReference>
<dbReference type="Gene3D" id="3.40.50.300">
    <property type="entry name" value="P-loop containing nucleotide triphosphate hydrolases"/>
    <property type="match status" value="1"/>
</dbReference>
<dbReference type="Pfam" id="PF23559">
    <property type="entry name" value="WHD_DRP"/>
    <property type="match status" value="1"/>
</dbReference>
<dbReference type="GO" id="GO:0043531">
    <property type="term" value="F:ADP binding"/>
    <property type="evidence" value="ECO:0007669"/>
    <property type="project" value="InterPro"/>
</dbReference>
<keyword evidence="4" id="KW-0547">Nucleotide-binding</keyword>
<dbReference type="Pfam" id="PF25019">
    <property type="entry name" value="LRR_R13L1-DRL21"/>
    <property type="match status" value="1"/>
</dbReference>
<dbReference type="AlphaFoldDB" id="A0A0D9WGI4"/>
<dbReference type="Gene3D" id="1.10.8.430">
    <property type="entry name" value="Helical domain of apoptotic protease-activating factors"/>
    <property type="match status" value="1"/>
</dbReference>
<keyword evidence="3" id="KW-0677">Repeat</keyword>
<reference evidence="12" key="3">
    <citation type="submission" date="2015-04" db="UniProtKB">
        <authorList>
            <consortium name="EnsemblPlants"/>
        </authorList>
    </citation>
    <scope>IDENTIFICATION</scope>
</reference>
<proteinExistence type="inferred from homology"/>
<evidence type="ECO:0000256" key="6">
    <source>
        <dbReference type="ARBA" id="ARBA00022840"/>
    </source>
</evidence>
<feature type="domain" description="R13L1/DRL21-like LRR repeat region" evidence="11">
    <location>
        <begin position="711"/>
        <end position="839"/>
    </location>
</feature>
<protein>
    <recommendedName>
        <fullName evidence="14">NB-ARC domain-containing protein</fullName>
    </recommendedName>
</protein>
<evidence type="ECO:0000256" key="7">
    <source>
        <dbReference type="SAM" id="MobiDB-lite"/>
    </source>
</evidence>
<dbReference type="Pfam" id="PF00931">
    <property type="entry name" value="NB-ARC"/>
    <property type="match status" value="1"/>
</dbReference>
<accession>A0A0D9WGI4</accession>
<keyword evidence="6" id="KW-0067">ATP-binding</keyword>
<evidence type="ECO:0000256" key="1">
    <source>
        <dbReference type="ARBA" id="ARBA00008894"/>
    </source>
</evidence>
<feature type="region of interest" description="Disordered" evidence="7">
    <location>
        <begin position="154"/>
        <end position="173"/>
    </location>
</feature>
<evidence type="ECO:0000256" key="2">
    <source>
        <dbReference type="ARBA" id="ARBA00022614"/>
    </source>
</evidence>
<evidence type="ECO:0000259" key="8">
    <source>
        <dbReference type="Pfam" id="PF00931"/>
    </source>
</evidence>